<evidence type="ECO:0000256" key="1">
    <source>
        <dbReference type="ARBA" id="ARBA00005156"/>
    </source>
</evidence>
<dbReference type="InterPro" id="IPR014776">
    <property type="entry name" value="4pyrrole_Mease_sub2"/>
</dbReference>
<evidence type="ECO:0000313" key="9">
    <source>
        <dbReference type="Proteomes" id="UP000248161"/>
    </source>
</evidence>
<dbReference type="PANTHER" id="PTHR10882">
    <property type="entry name" value="DIPHTHINE SYNTHASE"/>
    <property type="match status" value="1"/>
</dbReference>
<dbReference type="InterPro" id="IPR000878">
    <property type="entry name" value="4pyrrol_Mease"/>
</dbReference>
<dbReference type="SUPFAM" id="SSF53790">
    <property type="entry name" value="Tetrapyrrole methylase"/>
    <property type="match status" value="1"/>
</dbReference>
<feature type="binding site" evidence="6">
    <location>
        <position position="220"/>
    </location>
    <ligand>
        <name>S-adenosyl-L-methionine</name>
        <dbReference type="ChEBI" id="CHEBI:59789"/>
    </ligand>
</feature>
<proteinExistence type="inferred from homology"/>
<dbReference type="InterPro" id="IPR035996">
    <property type="entry name" value="4pyrrol_Methylase_sf"/>
</dbReference>
<evidence type="ECO:0000313" key="8">
    <source>
        <dbReference type="EMBL" id="PXF22562.1"/>
    </source>
</evidence>
<reference evidence="8 9" key="1">
    <citation type="journal article" date="2015" name="Nat. Commun.">
        <title>Genomic and transcriptomic evidence for scavenging of diverse organic compounds by widespread deep-sea archaea.</title>
        <authorList>
            <person name="Li M."/>
            <person name="Baker B.J."/>
            <person name="Anantharaman K."/>
            <person name="Jain S."/>
            <person name="Breier J.A."/>
            <person name="Dick G.J."/>
        </authorList>
    </citation>
    <scope>NUCLEOTIDE SEQUENCE [LARGE SCALE GENOMIC DNA]</scope>
    <source>
        <strain evidence="8">Cayman_51_deep</strain>
    </source>
</reference>
<feature type="domain" description="Tetrapyrrole methylase" evidence="7">
    <location>
        <begin position="59"/>
        <end position="291"/>
    </location>
</feature>
<feature type="binding site" evidence="6">
    <location>
        <begin position="168"/>
        <end position="169"/>
    </location>
    <ligand>
        <name>S-adenosyl-L-methionine</name>
        <dbReference type="ChEBI" id="CHEBI:59789"/>
    </ligand>
</feature>
<protein>
    <submittedName>
        <fullName evidence="8">Diphthine synthase</fullName>
    </submittedName>
</protein>
<dbReference type="UniPathway" id="UPA00559"/>
<dbReference type="InterPro" id="IPR004551">
    <property type="entry name" value="Dphthn_synthase"/>
</dbReference>
<comment type="similarity">
    <text evidence="2">Belongs to the diphthine synthase family.</text>
</comment>
<evidence type="ECO:0000256" key="2">
    <source>
        <dbReference type="ARBA" id="ARBA00006729"/>
    </source>
</evidence>
<dbReference type="PIRSF" id="PIRSF036432">
    <property type="entry name" value="Diphthine_synth"/>
    <property type="match status" value="1"/>
</dbReference>
<accession>A0A2V3HUK4</accession>
<evidence type="ECO:0000256" key="5">
    <source>
        <dbReference type="ARBA" id="ARBA00022691"/>
    </source>
</evidence>
<organism evidence="8 9">
    <name type="scientific">Candidatus Thalassarchaeum betae</name>
    <dbReference type="NCBI Taxonomy" id="2599289"/>
    <lineage>
        <taxon>Archaea</taxon>
        <taxon>Methanobacteriati</taxon>
        <taxon>Thermoplasmatota</taxon>
        <taxon>Candidatus Poseidoniia</taxon>
        <taxon>Candidatus Poseidoniales</taxon>
        <taxon>Candidatus Thalassarchaeaceae</taxon>
        <taxon>Candidatus Thalassarchaeum</taxon>
    </lineage>
</organism>
<evidence type="ECO:0000256" key="6">
    <source>
        <dbReference type="PIRSR" id="PIRSR036432-1"/>
    </source>
</evidence>
<dbReference type="Gene3D" id="3.30.950.10">
    <property type="entry name" value="Methyltransferase, Cobalt-precorrin-4 Transmethylase, Domain 2"/>
    <property type="match status" value="1"/>
</dbReference>
<dbReference type="GO" id="GO:0017183">
    <property type="term" value="P:protein histidyl modification to diphthamide"/>
    <property type="evidence" value="ECO:0007669"/>
    <property type="project" value="UniProtKB-UniPathway"/>
</dbReference>
<sequence>MPSSEANTLIPGASHPRLRIWPRASSTWWLGTSRWRITFMTGSGAARFTMTDDEPAPGLWLIGIGPGDLDHMTERARSVARGCSKRYLEGYTAVLPQREEERLESVIGPWERLMRDKVEKPAELLASARSKAVALLVVGDPMQATTHIDLEARCAEQGIGFYVIPGLSVTALAVSLSGMQSYRFGRQVTLPFAVGDYLPTSPLEILCNNFESGLHSLVLLDLDPTGMGVERPRPMSPAEAVGLLEKMVERLEGGEDGLRASLERPVREWSGILLSDLGTKQERVLSGHLGDLAELRGGTVHAFVLPTEFNGLEEEAFERRRIGG</sequence>
<comment type="pathway">
    <text evidence="1">Protein modification; peptidyl-diphthamide biosynthesis.</text>
</comment>
<dbReference type="GO" id="GO:0032259">
    <property type="term" value="P:methylation"/>
    <property type="evidence" value="ECO:0007669"/>
    <property type="project" value="UniProtKB-KW"/>
</dbReference>
<evidence type="ECO:0000256" key="4">
    <source>
        <dbReference type="ARBA" id="ARBA00022679"/>
    </source>
</evidence>
<name>A0A2V3HUK4_9ARCH</name>
<gene>
    <name evidence="8" type="primary">dph5</name>
    <name evidence="8" type="ORF">CXX69_00175</name>
</gene>
<comment type="caution">
    <text evidence="8">The sequence shown here is derived from an EMBL/GenBank/DDBJ whole genome shotgun (WGS) entry which is preliminary data.</text>
</comment>
<dbReference type="EMBL" id="PSPG01000001">
    <property type="protein sequence ID" value="PXF22562.1"/>
    <property type="molecule type" value="Genomic_DNA"/>
</dbReference>
<dbReference type="Pfam" id="PF00590">
    <property type="entry name" value="TP_methylase"/>
    <property type="match status" value="1"/>
</dbReference>
<dbReference type="PANTHER" id="PTHR10882:SF0">
    <property type="entry name" value="DIPHTHINE METHYL ESTER SYNTHASE"/>
    <property type="match status" value="1"/>
</dbReference>
<dbReference type="InterPro" id="IPR014777">
    <property type="entry name" value="4pyrrole_Mease_sub1"/>
</dbReference>
<dbReference type="CDD" id="cd11647">
    <property type="entry name" value="DHP5_DphB"/>
    <property type="match status" value="1"/>
</dbReference>
<keyword evidence="5 6" id="KW-0949">S-adenosyl-L-methionine</keyword>
<dbReference type="GO" id="GO:0004164">
    <property type="term" value="F:diphthine synthase activity"/>
    <property type="evidence" value="ECO:0007669"/>
    <property type="project" value="InterPro"/>
</dbReference>
<dbReference type="Gene3D" id="3.40.1010.10">
    <property type="entry name" value="Cobalt-precorrin-4 Transmethylase, Domain 1"/>
    <property type="match status" value="1"/>
</dbReference>
<keyword evidence="4" id="KW-0808">Transferase</keyword>
<dbReference type="NCBIfam" id="TIGR00522">
    <property type="entry name" value="dph5"/>
    <property type="match status" value="1"/>
</dbReference>
<keyword evidence="3" id="KW-0489">Methyltransferase</keyword>
<evidence type="ECO:0000256" key="3">
    <source>
        <dbReference type="ARBA" id="ARBA00022603"/>
    </source>
</evidence>
<dbReference type="Proteomes" id="UP000248161">
    <property type="component" value="Unassembled WGS sequence"/>
</dbReference>
<feature type="binding site" evidence="6">
    <location>
        <position position="140"/>
    </location>
    <ligand>
        <name>S-adenosyl-L-methionine</name>
        <dbReference type="ChEBI" id="CHEBI:59789"/>
    </ligand>
</feature>
<evidence type="ECO:0000259" key="7">
    <source>
        <dbReference type="Pfam" id="PF00590"/>
    </source>
</evidence>
<dbReference type="AlphaFoldDB" id="A0A2V3HUK4"/>